<dbReference type="GO" id="GO:0016787">
    <property type="term" value="F:hydrolase activity"/>
    <property type="evidence" value="ECO:0007669"/>
    <property type="project" value="UniProtKB-KW"/>
</dbReference>
<dbReference type="Gene3D" id="3.40.50.1820">
    <property type="entry name" value="alpha/beta hydrolase"/>
    <property type="match status" value="1"/>
</dbReference>
<feature type="domain" description="AB hydrolase-1" evidence="1">
    <location>
        <begin position="89"/>
        <end position="210"/>
    </location>
</feature>
<keyword evidence="3" id="KW-1185">Reference proteome</keyword>
<gene>
    <name evidence="2" type="ORF">HYN48_09160</name>
</gene>
<dbReference type="InterPro" id="IPR029058">
    <property type="entry name" value="AB_hydrolase_fold"/>
</dbReference>
<dbReference type="InterPro" id="IPR000073">
    <property type="entry name" value="AB_hydrolase_1"/>
</dbReference>
<evidence type="ECO:0000259" key="1">
    <source>
        <dbReference type="Pfam" id="PF00561"/>
    </source>
</evidence>
<accession>A0A2S0RF35</accession>
<dbReference type="PANTHER" id="PTHR43689:SF8">
    <property type="entry name" value="ALPHA_BETA-HYDROLASES SUPERFAMILY PROTEIN"/>
    <property type="match status" value="1"/>
</dbReference>
<dbReference type="EMBL" id="CP028811">
    <property type="protein sequence ID" value="AWA30235.1"/>
    <property type="molecule type" value="Genomic_DNA"/>
</dbReference>
<name>A0A2S0RF35_9FLAO</name>
<protein>
    <submittedName>
        <fullName evidence="2">Alpha/beta hydrolase</fullName>
    </submittedName>
</protein>
<proteinExistence type="predicted"/>
<dbReference type="Proteomes" id="UP000244193">
    <property type="component" value="Chromosome"/>
</dbReference>
<evidence type="ECO:0000313" key="2">
    <source>
        <dbReference type="EMBL" id="AWA30235.1"/>
    </source>
</evidence>
<sequence>MEKMATFKIKMKSESSPKNTMKKRFKKRYIAYGLFLAYVVMCQACMTMRFTKKETKYFFDSAGLPYKDTVFTTQGRDIHYIITGNDKLPTLFFIHGSPGSWNAFKDYMKDTLLLQKYRLVAVDRPGFGYSDFGEAEGLLPQCEQIGALIRFLDNGQPKTLVGHSLGGPVVVKLAAMHPDWYKNLVVLSGSVDPKAETPEKWRAVIKTTPLRFLIPGALRASNDELWILKKDLYDLQPTLKNITADVLIIHGTKDPLVPYSNVGFMKFEFVNARSMKVISIKDANHFIPWEHYDEIRDALLKL</sequence>
<reference evidence="2 3" key="1">
    <citation type="submission" date="2018-04" db="EMBL/GenBank/DDBJ databases">
        <title>Genome sequencing of Flavobacterium sp. HYN0048.</title>
        <authorList>
            <person name="Yi H."/>
            <person name="Baek C."/>
        </authorList>
    </citation>
    <scope>NUCLEOTIDE SEQUENCE [LARGE SCALE GENOMIC DNA]</scope>
    <source>
        <strain evidence="2 3">HYN0048</strain>
    </source>
</reference>
<dbReference type="PANTHER" id="PTHR43689">
    <property type="entry name" value="HYDROLASE"/>
    <property type="match status" value="1"/>
</dbReference>
<dbReference type="KEGG" id="fmg:HYN48_09160"/>
<dbReference type="AlphaFoldDB" id="A0A2S0RF35"/>
<keyword evidence="2" id="KW-0378">Hydrolase</keyword>
<dbReference type="PRINTS" id="PR00111">
    <property type="entry name" value="ABHYDROLASE"/>
</dbReference>
<dbReference type="SUPFAM" id="SSF53474">
    <property type="entry name" value="alpha/beta-Hydrolases"/>
    <property type="match status" value="1"/>
</dbReference>
<dbReference type="Pfam" id="PF00561">
    <property type="entry name" value="Abhydrolase_1"/>
    <property type="match status" value="1"/>
</dbReference>
<evidence type="ECO:0000313" key="3">
    <source>
        <dbReference type="Proteomes" id="UP000244193"/>
    </source>
</evidence>
<organism evidence="2 3">
    <name type="scientific">Flavobacterium magnum</name>
    <dbReference type="NCBI Taxonomy" id="2162713"/>
    <lineage>
        <taxon>Bacteria</taxon>
        <taxon>Pseudomonadati</taxon>
        <taxon>Bacteroidota</taxon>
        <taxon>Flavobacteriia</taxon>
        <taxon>Flavobacteriales</taxon>
        <taxon>Flavobacteriaceae</taxon>
        <taxon>Flavobacterium</taxon>
    </lineage>
</organism>